<accession>A0ABR1Y2V2</accession>
<feature type="chain" id="PRO_5045561691" evidence="2">
    <location>
        <begin position="18"/>
        <end position="108"/>
    </location>
</feature>
<evidence type="ECO:0000256" key="2">
    <source>
        <dbReference type="SAM" id="SignalP"/>
    </source>
</evidence>
<evidence type="ECO:0000313" key="4">
    <source>
        <dbReference type="Proteomes" id="UP001456524"/>
    </source>
</evidence>
<dbReference type="EMBL" id="JBBWUH010000002">
    <property type="protein sequence ID" value="KAK8175510.1"/>
    <property type="molecule type" value="Genomic_DNA"/>
</dbReference>
<reference evidence="3 4" key="1">
    <citation type="journal article" date="2022" name="G3 (Bethesda)">
        <title>Enemy or ally: a genomic approach to elucidate the lifestyle of Phyllosticta citrichinaensis.</title>
        <authorList>
            <person name="Buijs V.A."/>
            <person name="Groenewald J.Z."/>
            <person name="Haridas S."/>
            <person name="LaButti K.M."/>
            <person name="Lipzen A."/>
            <person name="Martin F.M."/>
            <person name="Barry K."/>
            <person name="Grigoriev I.V."/>
            <person name="Crous P.W."/>
            <person name="Seidl M.F."/>
        </authorList>
    </citation>
    <scope>NUCLEOTIDE SEQUENCE [LARGE SCALE GENOMIC DNA]</scope>
    <source>
        <strain evidence="3 4">CBS 129764</strain>
    </source>
</reference>
<protein>
    <submittedName>
        <fullName evidence="3">Uncharacterized protein</fullName>
    </submittedName>
</protein>
<proteinExistence type="predicted"/>
<gene>
    <name evidence="3" type="ORF">IWX90DRAFT_412050</name>
</gene>
<evidence type="ECO:0000313" key="3">
    <source>
        <dbReference type="EMBL" id="KAK8175510.1"/>
    </source>
</evidence>
<dbReference type="Proteomes" id="UP001456524">
    <property type="component" value="Unassembled WGS sequence"/>
</dbReference>
<keyword evidence="4" id="KW-1185">Reference proteome</keyword>
<comment type="caution">
    <text evidence="3">The sequence shown here is derived from an EMBL/GenBank/DDBJ whole genome shotgun (WGS) entry which is preliminary data.</text>
</comment>
<feature type="signal peptide" evidence="2">
    <location>
        <begin position="1"/>
        <end position="17"/>
    </location>
</feature>
<name>A0ABR1Y2V2_9PEZI</name>
<keyword evidence="2" id="KW-0732">Signal</keyword>
<evidence type="ECO:0000256" key="1">
    <source>
        <dbReference type="SAM" id="MobiDB-lite"/>
    </source>
</evidence>
<sequence>MRFSSIVVLAFASSALAQGLGSERGGSGAGSDSASPDSDRYVASHPLSTAELAAADKTACCVSKACSPETQKIIGVVSNLVCQKGMPKFPDKQANNCKKSRASRLLFG</sequence>
<feature type="region of interest" description="Disordered" evidence="1">
    <location>
        <begin position="19"/>
        <end position="42"/>
    </location>
</feature>
<organism evidence="3 4">
    <name type="scientific">Phyllosticta citrichinensis</name>
    <dbReference type="NCBI Taxonomy" id="1130410"/>
    <lineage>
        <taxon>Eukaryota</taxon>
        <taxon>Fungi</taxon>
        <taxon>Dikarya</taxon>
        <taxon>Ascomycota</taxon>
        <taxon>Pezizomycotina</taxon>
        <taxon>Dothideomycetes</taxon>
        <taxon>Dothideomycetes incertae sedis</taxon>
        <taxon>Botryosphaeriales</taxon>
        <taxon>Phyllostictaceae</taxon>
        <taxon>Phyllosticta</taxon>
    </lineage>
</organism>